<dbReference type="Proteomes" id="UP001213000">
    <property type="component" value="Unassembled WGS sequence"/>
</dbReference>
<feature type="compositionally biased region" description="Basic residues" evidence="1">
    <location>
        <begin position="9"/>
        <end position="18"/>
    </location>
</feature>
<accession>A0AAD5VYI4</accession>
<organism evidence="2 3">
    <name type="scientific">Leucocoprinus birnbaumii</name>
    <dbReference type="NCBI Taxonomy" id="56174"/>
    <lineage>
        <taxon>Eukaryota</taxon>
        <taxon>Fungi</taxon>
        <taxon>Dikarya</taxon>
        <taxon>Basidiomycota</taxon>
        <taxon>Agaricomycotina</taxon>
        <taxon>Agaricomycetes</taxon>
        <taxon>Agaricomycetidae</taxon>
        <taxon>Agaricales</taxon>
        <taxon>Agaricineae</taxon>
        <taxon>Agaricaceae</taxon>
        <taxon>Leucocoprinus</taxon>
    </lineage>
</organism>
<evidence type="ECO:0000313" key="3">
    <source>
        <dbReference type="Proteomes" id="UP001213000"/>
    </source>
</evidence>
<dbReference type="AlphaFoldDB" id="A0AAD5VYI4"/>
<reference evidence="2" key="1">
    <citation type="submission" date="2022-07" db="EMBL/GenBank/DDBJ databases">
        <title>Genome Sequence of Leucocoprinus birnbaumii.</title>
        <authorList>
            <person name="Buettner E."/>
        </authorList>
    </citation>
    <scope>NUCLEOTIDE SEQUENCE</scope>
    <source>
        <strain evidence="2">VT141</strain>
    </source>
</reference>
<feature type="region of interest" description="Disordered" evidence="1">
    <location>
        <begin position="1"/>
        <end position="58"/>
    </location>
</feature>
<dbReference type="EMBL" id="JANIEX010000236">
    <property type="protein sequence ID" value="KAJ3570471.1"/>
    <property type="molecule type" value="Genomic_DNA"/>
</dbReference>
<protein>
    <submittedName>
        <fullName evidence="2">Uncharacterized protein</fullName>
    </submittedName>
</protein>
<evidence type="ECO:0000256" key="1">
    <source>
        <dbReference type="SAM" id="MobiDB-lite"/>
    </source>
</evidence>
<keyword evidence="3" id="KW-1185">Reference proteome</keyword>
<feature type="compositionally biased region" description="Low complexity" evidence="1">
    <location>
        <begin position="22"/>
        <end position="38"/>
    </location>
</feature>
<proteinExistence type="predicted"/>
<sequence>MPGPSNTRRPAKTKRKKNVYYTTSNSKDTNSNSTTTKSPDISAVDESSGEQSNSSYYKDFGGYHEFMRSYGLKPWDDDDHEEGQAILEAFRRYDRENQSQRAGKK</sequence>
<evidence type="ECO:0000313" key="2">
    <source>
        <dbReference type="EMBL" id="KAJ3570471.1"/>
    </source>
</evidence>
<comment type="caution">
    <text evidence="2">The sequence shown here is derived from an EMBL/GenBank/DDBJ whole genome shotgun (WGS) entry which is preliminary data.</text>
</comment>
<name>A0AAD5VYI4_9AGAR</name>
<gene>
    <name evidence="2" type="ORF">NP233_g4383</name>
</gene>